<organism evidence="7 8">
    <name type="scientific">Thermococcus paralvinellae</name>
    <dbReference type="NCBI Taxonomy" id="582419"/>
    <lineage>
        <taxon>Archaea</taxon>
        <taxon>Methanobacteriati</taxon>
        <taxon>Methanobacteriota</taxon>
        <taxon>Thermococci</taxon>
        <taxon>Thermococcales</taxon>
        <taxon>Thermococcaceae</taxon>
        <taxon>Thermococcus</taxon>
    </lineage>
</organism>
<name>A0A832ZCI1_9EURY</name>
<gene>
    <name evidence="7" type="ORF">EYH24_02875</name>
</gene>
<evidence type="ECO:0000256" key="3">
    <source>
        <dbReference type="ARBA" id="ARBA00022723"/>
    </source>
</evidence>
<keyword evidence="5" id="KW-0460">Magnesium</keyword>
<dbReference type="Pfam" id="PF01850">
    <property type="entry name" value="PIN"/>
    <property type="match status" value="1"/>
</dbReference>
<proteinExistence type="predicted"/>
<comment type="caution">
    <text evidence="7">The sequence shown here is derived from an EMBL/GenBank/DDBJ whole genome shotgun (WGS) entry which is preliminary data.</text>
</comment>
<keyword evidence="2" id="KW-0540">Nuclease</keyword>
<protein>
    <submittedName>
        <fullName evidence="7">Type II toxin-antitoxin system VapC family toxin</fullName>
    </submittedName>
</protein>
<dbReference type="AlphaFoldDB" id="A0A832ZCI1"/>
<keyword evidence="1" id="KW-1277">Toxin-antitoxin system</keyword>
<dbReference type="GO" id="GO:0046872">
    <property type="term" value="F:metal ion binding"/>
    <property type="evidence" value="ECO:0007669"/>
    <property type="project" value="UniProtKB-KW"/>
</dbReference>
<dbReference type="GO" id="GO:0016787">
    <property type="term" value="F:hydrolase activity"/>
    <property type="evidence" value="ECO:0007669"/>
    <property type="project" value="UniProtKB-KW"/>
</dbReference>
<dbReference type="GO" id="GO:0004540">
    <property type="term" value="F:RNA nuclease activity"/>
    <property type="evidence" value="ECO:0007669"/>
    <property type="project" value="TreeGrafter"/>
</dbReference>
<keyword evidence="3" id="KW-0479">Metal-binding</keyword>
<dbReference type="EMBL" id="DQUR01000100">
    <property type="protein sequence ID" value="HIP88905.1"/>
    <property type="molecule type" value="Genomic_DNA"/>
</dbReference>
<dbReference type="PANTHER" id="PTHR42740">
    <property type="entry name" value="RIBONUCLEASE VAPC3"/>
    <property type="match status" value="1"/>
</dbReference>
<accession>A0A832ZCI1</accession>
<evidence type="ECO:0000259" key="6">
    <source>
        <dbReference type="SMART" id="SM00670"/>
    </source>
</evidence>
<evidence type="ECO:0000313" key="7">
    <source>
        <dbReference type="EMBL" id="HIP88905.1"/>
    </source>
</evidence>
<dbReference type="PANTHER" id="PTHR42740:SF1">
    <property type="entry name" value="RIBONUCLEASE VAPC3"/>
    <property type="match status" value="1"/>
</dbReference>
<keyword evidence="4" id="KW-0378">Hydrolase</keyword>
<dbReference type="SMART" id="SM00670">
    <property type="entry name" value="PINc"/>
    <property type="match status" value="1"/>
</dbReference>
<evidence type="ECO:0000256" key="5">
    <source>
        <dbReference type="ARBA" id="ARBA00022842"/>
    </source>
</evidence>
<dbReference type="InterPro" id="IPR029060">
    <property type="entry name" value="PIN-like_dom_sf"/>
</dbReference>
<feature type="domain" description="PIN" evidence="6">
    <location>
        <begin position="1"/>
        <end position="110"/>
    </location>
</feature>
<evidence type="ECO:0000313" key="8">
    <source>
        <dbReference type="Proteomes" id="UP000653692"/>
    </source>
</evidence>
<evidence type="ECO:0000256" key="1">
    <source>
        <dbReference type="ARBA" id="ARBA00022649"/>
    </source>
</evidence>
<dbReference type="InterPro" id="IPR002716">
    <property type="entry name" value="PIN_dom"/>
</dbReference>
<reference evidence="7" key="1">
    <citation type="journal article" date="2020" name="ISME J.">
        <title>Gammaproteobacteria mediating utilization of methyl-, sulfur- and petroleum organic compounds in deep ocean hydrothermal plumes.</title>
        <authorList>
            <person name="Zhou Z."/>
            <person name="Liu Y."/>
            <person name="Pan J."/>
            <person name="Cron B.R."/>
            <person name="Toner B.M."/>
            <person name="Anantharaman K."/>
            <person name="Breier J.A."/>
            <person name="Dick G.J."/>
            <person name="Li M."/>
        </authorList>
    </citation>
    <scope>NUCLEOTIDE SEQUENCE</scope>
    <source>
        <strain evidence="7">SZUA-1476</strain>
    </source>
</reference>
<dbReference type="InterPro" id="IPR051749">
    <property type="entry name" value="PINc/VapC_TA_RNase"/>
</dbReference>
<dbReference type="SUPFAM" id="SSF88723">
    <property type="entry name" value="PIN domain-like"/>
    <property type="match status" value="1"/>
</dbReference>
<sequence length="123" mass="13747">MDKLLDTSVIIELFKGNSKVSAQLPVDAEYALPSIVLFELFCGKLKPRQRLALEKMPVVDFDRSSAEIAGEIFRDLMSKGLMPPTKDLLIASTAIAHNAELVTCDKSFEQFKEYGLKVKILEK</sequence>
<evidence type="ECO:0000256" key="4">
    <source>
        <dbReference type="ARBA" id="ARBA00022801"/>
    </source>
</evidence>
<evidence type="ECO:0000256" key="2">
    <source>
        <dbReference type="ARBA" id="ARBA00022722"/>
    </source>
</evidence>
<dbReference type="Proteomes" id="UP000653692">
    <property type="component" value="Unassembled WGS sequence"/>
</dbReference>
<dbReference type="CDD" id="cd09881">
    <property type="entry name" value="PIN_VapC4-5_FitB-like"/>
    <property type="match status" value="1"/>
</dbReference>
<dbReference type="Gene3D" id="3.40.50.1010">
    <property type="entry name" value="5'-nuclease"/>
    <property type="match status" value="1"/>
</dbReference>